<evidence type="ECO:0000313" key="6">
    <source>
        <dbReference type="Proteomes" id="UP001146120"/>
    </source>
</evidence>
<proteinExistence type="inferred from homology"/>
<dbReference type="GO" id="GO:0046872">
    <property type="term" value="F:metal ion binding"/>
    <property type="evidence" value="ECO:0007669"/>
    <property type="project" value="InterPro"/>
</dbReference>
<accession>A0AAV2Z3C1</accession>
<comment type="caution">
    <text evidence="5">The sequence shown here is derived from an EMBL/GenBank/DDBJ whole genome shotgun (WGS) entry which is preliminary data.</text>
</comment>
<organism evidence="5 6">
    <name type="scientific">Lagenidium giganteum</name>
    <dbReference type="NCBI Taxonomy" id="4803"/>
    <lineage>
        <taxon>Eukaryota</taxon>
        <taxon>Sar</taxon>
        <taxon>Stramenopiles</taxon>
        <taxon>Oomycota</taxon>
        <taxon>Peronosporomycetes</taxon>
        <taxon>Pythiales</taxon>
        <taxon>Pythiaceae</taxon>
    </lineage>
</organism>
<comment type="function">
    <text evidence="1">Substrate recognition and binding subunit of the essential mitochondrial processing protease (MPP), which cleaves the mitochondrial sequence off newly imported precursors proteins.</text>
</comment>
<evidence type="ECO:0000259" key="4">
    <source>
        <dbReference type="Pfam" id="PF05193"/>
    </source>
</evidence>
<dbReference type="Gene3D" id="3.30.830.10">
    <property type="entry name" value="Metalloenzyme, LuxS/M16 peptidase-like"/>
    <property type="match status" value="2"/>
</dbReference>
<dbReference type="Pfam" id="PF05193">
    <property type="entry name" value="Peptidase_M16_C"/>
    <property type="match status" value="1"/>
</dbReference>
<reference evidence="5" key="1">
    <citation type="submission" date="2022-11" db="EMBL/GenBank/DDBJ databases">
        <authorList>
            <person name="Morgan W.R."/>
            <person name="Tartar A."/>
        </authorList>
    </citation>
    <scope>NUCLEOTIDE SEQUENCE</scope>
    <source>
        <strain evidence="5">ARSEF 373</strain>
    </source>
</reference>
<evidence type="ECO:0000259" key="3">
    <source>
        <dbReference type="Pfam" id="PF00675"/>
    </source>
</evidence>
<dbReference type="GO" id="GO:0005739">
    <property type="term" value="C:mitochondrion"/>
    <property type="evidence" value="ECO:0007669"/>
    <property type="project" value="TreeGrafter"/>
</dbReference>
<dbReference type="EMBL" id="DAKRPA010000087">
    <property type="protein sequence ID" value="DAZ99254.1"/>
    <property type="molecule type" value="Genomic_DNA"/>
</dbReference>
<dbReference type="SUPFAM" id="SSF63411">
    <property type="entry name" value="LuxS/MPP-like metallohydrolase"/>
    <property type="match status" value="2"/>
</dbReference>
<dbReference type="InterPro" id="IPR011765">
    <property type="entry name" value="Pept_M16_N"/>
</dbReference>
<gene>
    <name evidence="5" type="ORF">N0F65_008121</name>
</gene>
<dbReference type="PANTHER" id="PTHR11851:SF49">
    <property type="entry name" value="MITOCHONDRIAL-PROCESSING PEPTIDASE SUBUNIT ALPHA"/>
    <property type="match status" value="1"/>
</dbReference>
<dbReference type="InterPro" id="IPR050361">
    <property type="entry name" value="MPP/UQCRC_Complex"/>
</dbReference>
<dbReference type="Pfam" id="PF00675">
    <property type="entry name" value="Peptidase_M16"/>
    <property type="match status" value="1"/>
</dbReference>
<dbReference type="PANTHER" id="PTHR11851">
    <property type="entry name" value="METALLOPROTEASE"/>
    <property type="match status" value="1"/>
</dbReference>
<feature type="domain" description="Peptidase M16 N-terminal" evidence="3">
    <location>
        <begin position="70"/>
        <end position="203"/>
    </location>
</feature>
<keyword evidence="6" id="KW-1185">Reference proteome</keyword>
<reference evidence="5" key="2">
    <citation type="journal article" date="2023" name="Microbiol Resour">
        <title>Decontamination and Annotation of the Draft Genome Sequence of the Oomycete Lagenidium giganteum ARSEF 373.</title>
        <authorList>
            <person name="Morgan W.R."/>
            <person name="Tartar A."/>
        </authorList>
    </citation>
    <scope>NUCLEOTIDE SEQUENCE</scope>
    <source>
        <strain evidence="5">ARSEF 373</strain>
    </source>
</reference>
<evidence type="ECO:0000256" key="2">
    <source>
        <dbReference type="ARBA" id="ARBA00007261"/>
    </source>
</evidence>
<name>A0AAV2Z3C1_9STRA</name>
<evidence type="ECO:0000256" key="1">
    <source>
        <dbReference type="ARBA" id="ARBA00002123"/>
    </source>
</evidence>
<dbReference type="AlphaFoldDB" id="A0AAV2Z3C1"/>
<feature type="domain" description="Peptidase M16 C-terminal" evidence="4">
    <location>
        <begin position="222"/>
        <end position="376"/>
    </location>
</feature>
<comment type="similarity">
    <text evidence="2">Belongs to the peptidase M16 family.</text>
</comment>
<evidence type="ECO:0000313" key="5">
    <source>
        <dbReference type="EMBL" id="DAZ99254.1"/>
    </source>
</evidence>
<dbReference type="Proteomes" id="UP001146120">
    <property type="component" value="Unassembled WGS sequence"/>
</dbReference>
<dbReference type="InterPro" id="IPR007863">
    <property type="entry name" value="Peptidase_M16_C"/>
</dbReference>
<sequence length="455" mass="47114">MMLATAAASQLKRPCAAVATRSFFNSASVSAMPQVAVDEEFPGVPRATPVAAKAGKTTVSTAASGLKLASDNSESLVSTLGVQIAAGSRYESDETAGLAHLFSKMAFRATEARSDLRLYREVEAIGGVISTSAGRDAVRYNISVLPEHASAAAEILAETTLAPRFAYWDIALQKEKVKIDVENLAACAEASVLEGVHAAAFYDDVTLGRPQFTTENLAKFGEDDLWKFYEQYVNSANIALVASGLEHSALTDIANSHFSGVAAGAPVAHPAAKYVGGESRVKKASKLTHVALGFQTAGANCTNYGASQVLKALLQLRAGKKNVKSFLASYEDVGVVGLAGAVAPNQAGALVDSFVAEIKQLASAAPSSEELAAAKNIANSEAAAALDSREGRVAVLGKLALTQSQFQLPSVAISAVSAKAVQELAQKAVASRPSLASVGQLASVPRIDAVAHKLK</sequence>
<protein>
    <submittedName>
        <fullName evidence="5">Uncharacterized protein</fullName>
    </submittedName>
</protein>
<dbReference type="InterPro" id="IPR011249">
    <property type="entry name" value="Metalloenz_LuxS/M16"/>
</dbReference>